<dbReference type="KEGG" id="afy:BW247_05475"/>
<dbReference type="InterPro" id="IPR006171">
    <property type="entry name" value="TOPRIM_dom"/>
</dbReference>
<dbReference type="GO" id="GO:0004386">
    <property type="term" value="F:helicase activity"/>
    <property type="evidence" value="ECO:0007669"/>
    <property type="project" value="InterPro"/>
</dbReference>
<proteinExistence type="predicted"/>
<sequence>MNNVPISERAAGRWPEIYEALAPDLHPALEEYGKHVACPVHGGKDGFRLFDKNERALFGAAVCNTCGIKENGIVVLSWLYGWSSVETIRRVSEVLSGMPPRAGEPIQALLEKAREKKKLDAQRAVISARKWWSDALPATSFKARTLRRYLYERALSWGQVSHRFTDDFRFHPALPYYEGGHEVDRFPALLSLARNADNAVVFMHRTWLAKNGHGKAPVSCARKATTFFHPHQGAAIRLGGHVSSGLHVAEGIETALSVSLATEDTCWSLVNTTLMAQWVPPKGVNFVTIWADKDAKGAGQEAAETLARRLRANELMVSIREPECPIRKNAKSVDWNNVLDEYGPEAFSGMYFWGTP</sequence>
<feature type="domain" description="DNA primase/helicase Gp4 N-terminal Bacteriophage T7-like" evidence="1">
    <location>
        <begin position="33"/>
        <end position="73"/>
    </location>
</feature>
<organism evidence="2 3">
    <name type="scientific">Acidihalobacter ferrooxydans</name>
    <dbReference type="NCBI Taxonomy" id="1765967"/>
    <lineage>
        <taxon>Bacteria</taxon>
        <taxon>Pseudomonadati</taxon>
        <taxon>Pseudomonadota</taxon>
        <taxon>Gammaproteobacteria</taxon>
        <taxon>Chromatiales</taxon>
        <taxon>Ectothiorhodospiraceae</taxon>
        <taxon>Acidihalobacter</taxon>
    </lineage>
</organism>
<protein>
    <recommendedName>
        <fullName evidence="1">DNA primase/helicase Gp4 N-terminal Bacteriophage T7-like domain-containing protein</fullName>
    </recommendedName>
</protein>
<evidence type="ECO:0000313" key="2">
    <source>
        <dbReference type="EMBL" id="APZ42614.1"/>
    </source>
</evidence>
<keyword evidence="3" id="KW-1185">Reference proteome</keyword>
<dbReference type="STRING" id="1765967.BW247_05475"/>
<dbReference type="SMART" id="SM00778">
    <property type="entry name" value="Prim_Zn_Ribbon"/>
    <property type="match status" value="1"/>
</dbReference>
<dbReference type="Proteomes" id="UP000243807">
    <property type="component" value="Chromosome"/>
</dbReference>
<gene>
    <name evidence="2" type="ORF">BW247_05475</name>
</gene>
<dbReference type="GO" id="GO:0008270">
    <property type="term" value="F:zinc ion binding"/>
    <property type="evidence" value="ECO:0007669"/>
    <property type="project" value="InterPro"/>
</dbReference>
<dbReference type="InterPro" id="IPR034154">
    <property type="entry name" value="TOPRIM_DnaG/twinkle"/>
</dbReference>
<dbReference type="AlphaFoldDB" id="A0A1P8UFT1"/>
<dbReference type="Pfam" id="PF13362">
    <property type="entry name" value="Toprim_3"/>
    <property type="match status" value="1"/>
</dbReference>
<dbReference type="Pfam" id="PF23639">
    <property type="entry name" value="DUF7146"/>
    <property type="match status" value="1"/>
</dbReference>
<dbReference type="SUPFAM" id="SSF57783">
    <property type="entry name" value="Zinc beta-ribbon"/>
    <property type="match status" value="1"/>
</dbReference>
<name>A0A1P8UFT1_9GAMM</name>
<accession>A0A1P8UFT1</accession>
<dbReference type="Pfam" id="PF08273">
    <property type="entry name" value="Zn_Ribbon_Prim"/>
    <property type="match status" value="1"/>
</dbReference>
<dbReference type="InterPro" id="IPR055570">
    <property type="entry name" value="DUF7146"/>
</dbReference>
<dbReference type="InterPro" id="IPR013237">
    <property type="entry name" value="Phage_T7_Gp4_N"/>
</dbReference>
<reference evidence="2 3" key="1">
    <citation type="submission" date="2017-01" db="EMBL/GenBank/DDBJ databases">
        <title>Draft sequence of Acidihalobacter ferrooxidans strain DSM 14175 (strain V8).</title>
        <authorList>
            <person name="Khaleque H.N."/>
            <person name="Ramsay J.P."/>
            <person name="Murphy R.J.T."/>
            <person name="Kaksonen A.H."/>
            <person name="Boxall N.J."/>
            <person name="Watkin E.L.J."/>
        </authorList>
    </citation>
    <scope>NUCLEOTIDE SEQUENCE [LARGE SCALE GENOMIC DNA]</scope>
    <source>
        <strain evidence="2 3">V8</strain>
    </source>
</reference>
<evidence type="ECO:0000259" key="1">
    <source>
        <dbReference type="SMART" id="SM00778"/>
    </source>
</evidence>
<dbReference type="EMBL" id="CP019434">
    <property type="protein sequence ID" value="APZ42614.1"/>
    <property type="molecule type" value="Genomic_DNA"/>
</dbReference>
<evidence type="ECO:0000313" key="3">
    <source>
        <dbReference type="Proteomes" id="UP000243807"/>
    </source>
</evidence>
<dbReference type="CDD" id="cd01029">
    <property type="entry name" value="TOPRIM_primases"/>
    <property type="match status" value="1"/>
</dbReference>